<evidence type="ECO:0008006" key="3">
    <source>
        <dbReference type="Google" id="ProtNLM"/>
    </source>
</evidence>
<protein>
    <recommendedName>
        <fullName evidence="3">Flagellar protein FlbD</fullName>
    </recommendedName>
</protein>
<dbReference type="Pfam" id="PF06289">
    <property type="entry name" value="FlbD"/>
    <property type="match status" value="1"/>
</dbReference>
<dbReference type="InterPro" id="IPR009384">
    <property type="entry name" value="SwrD-like"/>
</dbReference>
<dbReference type="OrthoDB" id="9799862at2"/>
<evidence type="ECO:0000313" key="1">
    <source>
        <dbReference type="EMBL" id="QAS50992.1"/>
    </source>
</evidence>
<proteinExistence type="predicted"/>
<reference evidence="1 2" key="1">
    <citation type="submission" date="2018-01" db="EMBL/GenBank/DDBJ databases">
        <title>The whole genome sequencing and assembly of Halobacillus litoralis ERB031 strain.</title>
        <authorList>
            <person name="Lee S.-J."/>
            <person name="Park M.-K."/>
            <person name="Kim J.-Y."/>
            <person name="Lee Y.-J."/>
            <person name="Yi H."/>
            <person name="Bahn Y.-S."/>
            <person name="Kim J.F."/>
            <person name="Lee D.-W."/>
        </authorList>
    </citation>
    <scope>NUCLEOTIDE SEQUENCE [LARGE SCALE GENOMIC DNA]</scope>
    <source>
        <strain evidence="1 2">ERB 031</strain>
    </source>
</reference>
<name>A0A410M8G4_9BACI</name>
<organism evidence="1 2">
    <name type="scientific">Halobacillus litoralis</name>
    <dbReference type="NCBI Taxonomy" id="45668"/>
    <lineage>
        <taxon>Bacteria</taxon>
        <taxon>Bacillati</taxon>
        <taxon>Bacillota</taxon>
        <taxon>Bacilli</taxon>
        <taxon>Bacillales</taxon>
        <taxon>Bacillaceae</taxon>
        <taxon>Halobacillus</taxon>
    </lineage>
</organism>
<dbReference type="Proteomes" id="UP000287756">
    <property type="component" value="Chromosome"/>
</dbReference>
<sequence>MISLSKLNGQPFTFNAIYIEHIQSNPDTTITTTSGRTFLVKESEEEVVRQVKKFYQQIGLLRVVDKVGEKDR</sequence>
<gene>
    <name evidence="1" type="ORF">HLI_01645</name>
</gene>
<dbReference type="KEGG" id="hli:HLI_01645"/>
<dbReference type="EMBL" id="CP026118">
    <property type="protein sequence ID" value="QAS50992.1"/>
    <property type="molecule type" value="Genomic_DNA"/>
</dbReference>
<dbReference type="PANTHER" id="PTHR39185:SF1">
    <property type="entry name" value="SWARMING MOTILITY PROTEIN SWRD"/>
    <property type="match status" value="1"/>
</dbReference>
<evidence type="ECO:0000313" key="2">
    <source>
        <dbReference type="Proteomes" id="UP000287756"/>
    </source>
</evidence>
<dbReference type="AlphaFoldDB" id="A0A410M8G4"/>
<accession>A0A410M8G4</accession>
<dbReference type="PANTHER" id="PTHR39185">
    <property type="entry name" value="SWARMING MOTILITY PROTEIN SWRD"/>
    <property type="match status" value="1"/>
</dbReference>